<gene>
    <name evidence="2" type="ORF">DI392_05965</name>
</gene>
<evidence type="ECO:0000256" key="1">
    <source>
        <dbReference type="SAM" id="Phobius"/>
    </source>
</evidence>
<accession>A0A2U3BCW7</accession>
<name>A0A2U3BCW7_9VIBR</name>
<keyword evidence="1" id="KW-1133">Transmembrane helix</keyword>
<feature type="transmembrane region" description="Helical" evidence="1">
    <location>
        <begin position="143"/>
        <end position="161"/>
    </location>
</feature>
<comment type="caution">
    <text evidence="2">The sequence shown here is derived from an EMBL/GenBank/DDBJ whole genome shotgun (WGS) entry which is preliminary data.</text>
</comment>
<feature type="transmembrane region" description="Helical" evidence="1">
    <location>
        <begin position="383"/>
        <end position="399"/>
    </location>
</feature>
<dbReference type="EMBL" id="QFWT01000002">
    <property type="protein sequence ID" value="PWI34646.1"/>
    <property type="molecule type" value="Genomic_DNA"/>
</dbReference>
<feature type="transmembrane region" description="Helical" evidence="1">
    <location>
        <begin position="274"/>
        <end position="291"/>
    </location>
</feature>
<feature type="transmembrane region" description="Helical" evidence="1">
    <location>
        <begin position="25"/>
        <end position="46"/>
    </location>
</feature>
<feature type="transmembrane region" description="Helical" evidence="1">
    <location>
        <begin position="236"/>
        <end position="254"/>
    </location>
</feature>
<feature type="transmembrane region" description="Helical" evidence="1">
    <location>
        <begin position="357"/>
        <end position="376"/>
    </location>
</feature>
<proteinExistence type="predicted"/>
<evidence type="ECO:0008006" key="4">
    <source>
        <dbReference type="Google" id="ProtNLM"/>
    </source>
</evidence>
<feature type="transmembrane region" description="Helical" evidence="1">
    <location>
        <begin position="405"/>
        <end position="423"/>
    </location>
</feature>
<dbReference type="OrthoDB" id="1082056at2"/>
<dbReference type="RefSeq" id="WP_109318982.1">
    <property type="nucleotide sequence ID" value="NZ_QFWT01000002.1"/>
</dbReference>
<dbReference type="Proteomes" id="UP000245362">
    <property type="component" value="Unassembled WGS sequence"/>
</dbReference>
<keyword evidence="1" id="KW-0472">Membrane</keyword>
<organism evidence="2 3">
    <name type="scientific">Vibrio albus</name>
    <dbReference type="NCBI Taxonomy" id="2200953"/>
    <lineage>
        <taxon>Bacteria</taxon>
        <taxon>Pseudomonadati</taxon>
        <taxon>Pseudomonadota</taxon>
        <taxon>Gammaproteobacteria</taxon>
        <taxon>Vibrionales</taxon>
        <taxon>Vibrionaceae</taxon>
        <taxon>Vibrio</taxon>
    </lineage>
</organism>
<reference evidence="2 3" key="1">
    <citation type="submission" date="2018-05" db="EMBL/GenBank/DDBJ databases">
        <title>Vibrio limimaris sp. nov., isolated from marine sediment.</title>
        <authorList>
            <person name="Li C.-M."/>
        </authorList>
    </citation>
    <scope>NUCLEOTIDE SEQUENCE [LARGE SCALE GENOMIC DNA]</scope>
    <source>
        <strain evidence="2 3">E4404</strain>
    </source>
</reference>
<feature type="transmembrane region" description="Helical" evidence="1">
    <location>
        <begin position="113"/>
        <end position="136"/>
    </location>
</feature>
<sequence length="596" mass="67387">MALGIFQIVTRVSLASYKEPVRITVFLWLLLSVGLIYKFAPEVYMLKLGDNDNFMRYVQFTEWLKQGNWYLEPLPRFNPQDGVIIHWSRLPDILLALVTVISSWAMTDQIAETVAMSVVPCLYFLLLLLATGAFTYRTLGRKYTIISVVFIAASSVIAKFMPGSIDHHNIQLVLAAWFLTLTPFRHYECKKHTAAVLQGVLLGLSFWVGLENIIFFAAVMVLITLLGYIQSVRFLYYARLVCISAVITCVILLPVNRPLSEFFTGRVDALSLPYVFALSCGYLFCQLSLFARKTLPTNRYLTYLVLGVLSLMPVAILTPEILLGVYYHYPPLLDKYWLSQVIEARSSISYILSDGFFASRNLILPLLPAFFSVIYIRTDKVSRYLYALFILLALPFIFWQIRTVYIAFVVGMPLQALFAVRLAEQMKVTLLKAATIIFCIPACLMLLASLLHSATTAGSGDELAKASGLDKADIISVLLRHQVTASRILAPFDYGAAILAETDNQVISAPYHRNIQGNQLTVELFTTTNLDLVRQKLKTRHIDYVMFGPHSTSKIFSVYSDKSSFINQLYAGQYPSWLRLVEKNEQGFLLFKVKTQ</sequence>
<dbReference type="AlphaFoldDB" id="A0A2U3BCW7"/>
<feature type="transmembrane region" description="Helical" evidence="1">
    <location>
        <begin position="303"/>
        <end position="329"/>
    </location>
</feature>
<evidence type="ECO:0000313" key="2">
    <source>
        <dbReference type="EMBL" id="PWI34646.1"/>
    </source>
</evidence>
<protein>
    <recommendedName>
        <fullName evidence="4">Glycosyltransferase RgtA/B/C/D-like domain-containing protein</fullName>
    </recommendedName>
</protein>
<evidence type="ECO:0000313" key="3">
    <source>
        <dbReference type="Proteomes" id="UP000245362"/>
    </source>
</evidence>
<feature type="transmembrane region" description="Helical" evidence="1">
    <location>
        <begin position="430"/>
        <end position="451"/>
    </location>
</feature>
<feature type="transmembrane region" description="Helical" evidence="1">
    <location>
        <begin position="206"/>
        <end position="229"/>
    </location>
</feature>
<keyword evidence="1" id="KW-0812">Transmembrane</keyword>
<keyword evidence="3" id="KW-1185">Reference proteome</keyword>